<accession>A0A7W7RH66</accession>
<evidence type="ECO:0000259" key="1">
    <source>
        <dbReference type="SMART" id="SM00382"/>
    </source>
</evidence>
<gene>
    <name evidence="2" type="ORF">F4561_002612</name>
</gene>
<comment type="caution">
    <text evidence="2">The sequence shown here is derived from an EMBL/GenBank/DDBJ whole genome shotgun (WGS) entry which is preliminary data.</text>
</comment>
<dbReference type="Gene3D" id="3.40.50.300">
    <property type="entry name" value="P-loop containing nucleotide triphosphate hydrolases"/>
    <property type="match status" value="1"/>
</dbReference>
<dbReference type="RefSeq" id="WP_184578516.1">
    <property type="nucleotide sequence ID" value="NZ_JACHJT010000001.1"/>
</dbReference>
<proteinExistence type="predicted"/>
<dbReference type="Proteomes" id="UP000523007">
    <property type="component" value="Unassembled WGS sequence"/>
</dbReference>
<protein>
    <recommendedName>
        <fullName evidence="1">AAA+ ATPase domain-containing protein</fullName>
    </recommendedName>
</protein>
<dbReference type="InterPro" id="IPR027417">
    <property type="entry name" value="P-loop_NTPase"/>
</dbReference>
<dbReference type="SUPFAM" id="SSF52540">
    <property type="entry name" value="P-loop containing nucleoside triphosphate hydrolases"/>
    <property type="match status" value="1"/>
</dbReference>
<evidence type="ECO:0000313" key="2">
    <source>
        <dbReference type="EMBL" id="MBB4931792.1"/>
    </source>
</evidence>
<keyword evidence="3" id="KW-1185">Reference proteome</keyword>
<dbReference type="AlphaFoldDB" id="A0A7W7RH66"/>
<reference evidence="2 3" key="1">
    <citation type="submission" date="2020-08" db="EMBL/GenBank/DDBJ databases">
        <title>Sequencing the genomes of 1000 actinobacteria strains.</title>
        <authorList>
            <person name="Klenk H.-P."/>
        </authorList>
    </citation>
    <scope>NUCLEOTIDE SEQUENCE [LARGE SCALE GENOMIC DNA]</scope>
    <source>
        <strain evidence="2 3">DSM 102030</strain>
    </source>
</reference>
<dbReference type="InterPro" id="IPR003593">
    <property type="entry name" value="AAA+_ATPase"/>
</dbReference>
<dbReference type="EMBL" id="JACHJT010000001">
    <property type="protein sequence ID" value="MBB4931792.1"/>
    <property type="molecule type" value="Genomic_DNA"/>
</dbReference>
<dbReference type="Pfam" id="PF13479">
    <property type="entry name" value="AAA_24"/>
    <property type="match status" value="1"/>
</dbReference>
<dbReference type="SMART" id="SM00382">
    <property type="entry name" value="AAA"/>
    <property type="match status" value="1"/>
</dbReference>
<name>A0A7W7RH66_9ACTN</name>
<organism evidence="2 3">
    <name type="scientific">Lipingzhangella halophila</name>
    <dbReference type="NCBI Taxonomy" id="1783352"/>
    <lineage>
        <taxon>Bacteria</taxon>
        <taxon>Bacillati</taxon>
        <taxon>Actinomycetota</taxon>
        <taxon>Actinomycetes</taxon>
        <taxon>Streptosporangiales</taxon>
        <taxon>Nocardiopsidaceae</taxon>
        <taxon>Lipingzhangella</taxon>
    </lineage>
</organism>
<evidence type="ECO:0000313" key="3">
    <source>
        <dbReference type="Proteomes" id="UP000523007"/>
    </source>
</evidence>
<feature type="domain" description="AAA+ ATPase" evidence="1">
    <location>
        <begin position="14"/>
        <end position="191"/>
    </location>
</feature>
<sequence length="304" mass="32668">MTDFTFEDATPEAEKARIALQGPSGSGKTWTALRLAKGLSGTVGVIDTERGSASKYGRNFEFKTLKLPHYDPDHLIRALGKAAEAGIDVLIVDSLSQFWSGQGGILSKVDEAARRSGGGNSFAGWKDVRPIEARMLEALLSYPGHVIATMRVKTEWAVQDNDRGKKAPVKIGLKPEQREGLDYEFDVVGELDLSHTLVVSKSRVSDLAVGEVVSEPGEDLGERIGSWLGQGTPAANATEYRDRALEKNATKDDLRKLHKEAQQRRLLGAAVVNENGDVESLEALIVRRGAQAPEAPAGPSGVAA</sequence>